<reference evidence="3 4" key="1">
    <citation type="submission" date="2018-08" db="EMBL/GenBank/DDBJ databases">
        <title>Sequencing the genomes of 1000 actinobacteria strains.</title>
        <authorList>
            <person name="Klenk H.-P."/>
        </authorList>
    </citation>
    <scope>NUCLEOTIDE SEQUENCE [LARGE SCALE GENOMIC DNA]</scope>
    <source>
        <strain evidence="3 4">DSM 22967</strain>
    </source>
</reference>
<keyword evidence="4" id="KW-1185">Reference proteome</keyword>
<dbReference type="InterPro" id="IPR000600">
    <property type="entry name" value="ROK"/>
</dbReference>
<feature type="compositionally biased region" description="Low complexity" evidence="2">
    <location>
        <begin position="308"/>
        <end position="318"/>
    </location>
</feature>
<dbReference type="RefSeq" id="WP_115921683.1">
    <property type="nucleotide sequence ID" value="NZ_QTUA01000001.1"/>
</dbReference>
<proteinExistence type="inferred from homology"/>
<dbReference type="Pfam" id="PF00480">
    <property type="entry name" value="ROK"/>
    <property type="match status" value="1"/>
</dbReference>
<evidence type="ECO:0000256" key="1">
    <source>
        <dbReference type="ARBA" id="ARBA00006479"/>
    </source>
</evidence>
<dbReference type="PANTHER" id="PTHR18964">
    <property type="entry name" value="ROK (REPRESSOR, ORF, KINASE) FAMILY"/>
    <property type="match status" value="1"/>
</dbReference>
<evidence type="ECO:0000313" key="4">
    <source>
        <dbReference type="Proteomes" id="UP000256253"/>
    </source>
</evidence>
<keyword evidence="3" id="KW-0808">Transferase</keyword>
<dbReference type="Gene3D" id="3.30.420.40">
    <property type="match status" value="2"/>
</dbReference>
<name>A0A3D9UJU6_9MICO</name>
<dbReference type="OrthoDB" id="8772678at2"/>
<evidence type="ECO:0000313" key="3">
    <source>
        <dbReference type="EMBL" id="REF29587.1"/>
    </source>
</evidence>
<dbReference type="EMBL" id="QTUA01000001">
    <property type="protein sequence ID" value="REF29587.1"/>
    <property type="molecule type" value="Genomic_DNA"/>
</dbReference>
<dbReference type="SUPFAM" id="SSF53067">
    <property type="entry name" value="Actin-like ATPase domain"/>
    <property type="match status" value="1"/>
</dbReference>
<sequence>MSSPVVVGIDIGGTKTAAAVVDPSGASGPIATAATPALVSPDAVLDAAAAVAREAAGDRPLAAVGVGTAGVVDVSRGTIVSATDSFVGWVGTDVAGGLAARLGVPVRVVNDVDAHALGELWTGAAASARSFLMVGVGTGVGGCVVVDGRPLTGRHHVAGEIAHIPAVGADGLCCPCGRDGHLEAIAAGPAIHRRFVALGGVADDTRAIVALAVAGDPLASRVVREAAVSLGRTIAGIVTTVDPDLVVVGGGMASAGPLWWDAFEQALRAELVDVLADLPVLPAVLGPDAAIVGAASLVHRPPFGASVDSSVASPVDSPFDLSAARPQEEPS</sequence>
<evidence type="ECO:0000256" key="2">
    <source>
        <dbReference type="SAM" id="MobiDB-lite"/>
    </source>
</evidence>
<dbReference type="AlphaFoldDB" id="A0A3D9UJU6"/>
<comment type="caution">
    <text evidence="3">The sequence shown here is derived from an EMBL/GenBank/DDBJ whole genome shotgun (WGS) entry which is preliminary data.</text>
</comment>
<organism evidence="3 4">
    <name type="scientific">Calidifontibacter indicus</name>
    <dbReference type="NCBI Taxonomy" id="419650"/>
    <lineage>
        <taxon>Bacteria</taxon>
        <taxon>Bacillati</taxon>
        <taxon>Actinomycetota</taxon>
        <taxon>Actinomycetes</taxon>
        <taxon>Micrococcales</taxon>
        <taxon>Dermacoccaceae</taxon>
        <taxon>Calidifontibacter</taxon>
    </lineage>
</organism>
<dbReference type="PANTHER" id="PTHR18964:SF169">
    <property type="entry name" value="N-ACETYLMANNOSAMINE KINASE"/>
    <property type="match status" value="1"/>
</dbReference>
<feature type="region of interest" description="Disordered" evidence="2">
    <location>
        <begin position="308"/>
        <end position="331"/>
    </location>
</feature>
<accession>A0A3D9UJU6</accession>
<dbReference type="InterPro" id="IPR043129">
    <property type="entry name" value="ATPase_NBD"/>
</dbReference>
<gene>
    <name evidence="3" type="ORF">DFJ65_0541</name>
</gene>
<comment type="similarity">
    <text evidence="1">Belongs to the ROK (NagC/XylR) family.</text>
</comment>
<keyword evidence="3" id="KW-0418">Kinase</keyword>
<dbReference type="GO" id="GO:0016301">
    <property type="term" value="F:kinase activity"/>
    <property type="evidence" value="ECO:0007669"/>
    <property type="project" value="UniProtKB-KW"/>
</dbReference>
<dbReference type="Proteomes" id="UP000256253">
    <property type="component" value="Unassembled WGS sequence"/>
</dbReference>
<protein>
    <submittedName>
        <fullName evidence="3">Glucokinase</fullName>
    </submittedName>
</protein>